<proteinExistence type="inferred from homology"/>
<feature type="transmembrane region" description="Helical" evidence="13">
    <location>
        <begin position="183"/>
        <end position="215"/>
    </location>
</feature>
<feature type="transmembrane region" description="Helical" evidence="13">
    <location>
        <begin position="354"/>
        <end position="374"/>
    </location>
</feature>
<comment type="similarity">
    <text evidence="2 12">Belongs to the sodium:solute symporter (SSF) (TC 2.A.21) family.</text>
</comment>
<keyword evidence="7 13" id="KW-1133">Transmembrane helix</keyword>
<evidence type="ECO:0000256" key="8">
    <source>
        <dbReference type="ARBA" id="ARBA00023053"/>
    </source>
</evidence>
<organism evidence="15 16">
    <name type="scientific">Cyclotella atomus</name>
    <dbReference type="NCBI Taxonomy" id="382360"/>
    <lineage>
        <taxon>Eukaryota</taxon>
        <taxon>Sar</taxon>
        <taxon>Stramenopiles</taxon>
        <taxon>Ochrophyta</taxon>
        <taxon>Bacillariophyta</taxon>
        <taxon>Coscinodiscophyceae</taxon>
        <taxon>Thalassiosirophycidae</taxon>
        <taxon>Stephanodiscales</taxon>
        <taxon>Stephanodiscaceae</taxon>
        <taxon>Cyclotella</taxon>
    </lineage>
</organism>
<keyword evidence="4" id="KW-1003">Cell membrane</keyword>
<keyword evidence="8" id="KW-0915">Sodium</keyword>
<evidence type="ECO:0000313" key="16">
    <source>
        <dbReference type="Proteomes" id="UP001530400"/>
    </source>
</evidence>
<keyword evidence="14" id="KW-0732">Signal</keyword>
<keyword evidence="9" id="KW-0406">Ion transport</keyword>
<dbReference type="GO" id="GO:0006814">
    <property type="term" value="P:sodium ion transport"/>
    <property type="evidence" value="ECO:0007669"/>
    <property type="project" value="UniProtKB-KW"/>
</dbReference>
<feature type="chain" id="PRO_5044781491" evidence="14">
    <location>
        <begin position="21"/>
        <end position="698"/>
    </location>
</feature>
<dbReference type="Proteomes" id="UP001530400">
    <property type="component" value="Unassembled WGS sequence"/>
</dbReference>
<keyword evidence="16" id="KW-1185">Reference proteome</keyword>
<feature type="transmembrane region" description="Helical" evidence="13">
    <location>
        <begin position="247"/>
        <end position="265"/>
    </location>
</feature>
<feature type="signal peptide" evidence="14">
    <location>
        <begin position="1"/>
        <end position="20"/>
    </location>
</feature>
<evidence type="ECO:0000256" key="3">
    <source>
        <dbReference type="ARBA" id="ARBA00022448"/>
    </source>
</evidence>
<protein>
    <submittedName>
        <fullName evidence="15">Uncharacterized protein</fullName>
    </submittedName>
</protein>
<feature type="transmembrane region" description="Helical" evidence="13">
    <location>
        <begin position="543"/>
        <end position="568"/>
    </location>
</feature>
<evidence type="ECO:0000256" key="10">
    <source>
        <dbReference type="ARBA" id="ARBA00023136"/>
    </source>
</evidence>
<dbReference type="InterPro" id="IPR001734">
    <property type="entry name" value="Na/solute_symporter"/>
</dbReference>
<feature type="transmembrane region" description="Helical" evidence="13">
    <location>
        <begin position="386"/>
        <end position="408"/>
    </location>
</feature>
<keyword evidence="6" id="KW-0769">Symport</keyword>
<keyword evidence="3" id="KW-0813">Transport</keyword>
<dbReference type="EMBL" id="JALLPJ020001333">
    <property type="protein sequence ID" value="KAL3769326.1"/>
    <property type="molecule type" value="Genomic_DNA"/>
</dbReference>
<keyword evidence="5 13" id="KW-0812">Transmembrane</keyword>
<dbReference type="GO" id="GO:0005886">
    <property type="term" value="C:plasma membrane"/>
    <property type="evidence" value="ECO:0007669"/>
    <property type="project" value="UniProtKB-SubCell"/>
</dbReference>
<evidence type="ECO:0000256" key="11">
    <source>
        <dbReference type="ARBA" id="ARBA00023201"/>
    </source>
</evidence>
<feature type="transmembrane region" description="Helical" evidence="13">
    <location>
        <begin position="221"/>
        <end position="240"/>
    </location>
</feature>
<reference evidence="15 16" key="1">
    <citation type="submission" date="2024-10" db="EMBL/GenBank/DDBJ databases">
        <title>Updated reference genomes for cyclostephanoid diatoms.</title>
        <authorList>
            <person name="Roberts W.R."/>
            <person name="Alverson A.J."/>
        </authorList>
    </citation>
    <scope>NUCLEOTIDE SEQUENCE [LARGE SCALE GENOMIC DNA]</scope>
    <source>
        <strain evidence="15 16">AJA010-31</strain>
    </source>
</reference>
<keyword evidence="10 13" id="KW-0472">Membrane</keyword>
<evidence type="ECO:0000256" key="14">
    <source>
        <dbReference type="SAM" id="SignalP"/>
    </source>
</evidence>
<feature type="transmembrane region" description="Helical" evidence="13">
    <location>
        <begin position="575"/>
        <end position="591"/>
    </location>
</feature>
<name>A0ABD3N523_9STRA</name>
<accession>A0ABD3N523</accession>
<evidence type="ECO:0000256" key="4">
    <source>
        <dbReference type="ARBA" id="ARBA00022475"/>
    </source>
</evidence>
<feature type="transmembrane region" description="Helical" evidence="13">
    <location>
        <begin position="72"/>
        <end position="94"/>
    </location>
</feature>
<dbReference type="AlphaFoldDB" id="A0ABD3N523"/>
<gene>
    <name evidence="15" type="ORF">ACHAWO_007525</name>
</gene>
<evidence type="ECO:0000256" key="13">
    <source>
        <dbReference type="SAM" id="Phobius"/>
    </source>
</evidence>
<evidence type="ECO:0000256" key="2">
    <source>
        <dbReference type="ARBA" id="ARBA00006434"/>
    </source>
</evidence>
<feature type="transmembrane region" description="Helical" evidence="13">
    <location>
        <begin position="101"/>
        <end position="122"/>
    </location>
</feature>
<dbReference type="InterPro" id="IPR050277">
    <property type="entry name" value="Sodium:Solute_Symporter"/>
</dbReference>
<feature type="transmembrane region" description="Helical" evidence="13">
    <location>
        <begin position="461"/>
        <end position="484"/>
    </location>
</feature>
<dbReference type="PANTHER" id="PTHR48086:SF3">
    <property type="entry name" value="SODIUM_PROLINE SYMPORTER"/>
    <property type="match status" value="1"/>
</dbReference>
<dbReference type="PANTHER" id="PTHR48086">
    <property type="entry name" value="SODIUM/PROLINE SYMPORTER-RELATED"/>
    <property type="match status" value="1"/>
</dbReference>
<feature type="transmembrane region" description="Helical" evidence="13">
    <location>
        <begin position="519"/>
        <end position="537"/>
    </location>
</feature>
<evidence type="ECO:0000256" key="6">
    <source>
        <dbReference type="ARBA" id="ARBA00022847"/>
    </source>
</evidence>
<evidence type="ECO:0000256" key="9">
    <source>
        <dbReference type="ARBA" id="ARBA00023065"/>
    </source>
</evidence>
<feature type="transmembrane region" description="Helical" evidence="13">
    <location>
        <begin position="142"/>
        <end position="162"/>
    </location>
</feature>
<evidence type="ECO:0000313" key="15">
    <source>
        <dbReference type="EMBL" id="KAL3769326.1"/>
    </source>
</evidence>
<dbReference type="GO" id="GO:0015293">
    <property type="term" value="F:symporter activity"/>
    <property type="evidence" value="ECO:0007669"/>
    <property type="project" value="UniProtKB-KW"/>
</dbReference>
<comment type="subcellular location">
    <subcellularLocation>
        <location evidence="1">Cell membrane</location>
        <topology evidence="1">Multi-pass membrane protein</topology>
    </subcellularLocation>
</comment>
<evidence type="ECO:0000256" key="7">
    <source>
        <dbReference type="ARBA" id="ARBA00022989"/>
    </source>
</evidence>
<dbReference type="Pfam" id="PF00474">
    <property type="entry name" value="SSF"/>
    <property type="match status" value="1"/>
</dbReference>
<dbReference type="Gene3D" id="1.20.1730.10">
    <property type="entry name" value="Sodium/glucose cotransporter"/>
    <property type="match status" value="1"/>
</dbReference>
<evidence type="ECO:0000256" key="12">
    <source>
        <dbReference type="RuleBase" id="RU362091"/>
    </source>
</evidence>
<keyword evidence="11" id="KW-0739">Sodium transport</keyword>
<evidence type="ECO:0000256" key="1">
    <source>
        <dbReference type="ARBA" id="ARBA00004651"/>
    </source>
</evidence>
<dbReference type="PROSITE" id="PS50283">
    <property type="entry name" value="NA_SOLUT_SYMP_3"/>
    <property type="match status" value="1"/>
</dbReference>
<dbReference type="InterPro" id="IPR038377">
    <property type="entry name" value="Na/Glc_symporter_sf"/>
</dbReference>
<comment type="caution">
    <text evidence="15">The sequence shown here is derived from an EMBL/GenBank/DDBJ whole genome shotgun (WGS) entry which is preliminary data.</text>
</comment>
<evidence type="ECO:0000256" key="5">
    <source>
        <dbReference type="ARBA" id="ARBA00022692"/>
    </source>
</evidence>
<sequence>MHLIATTIAAVLSQAISAFGQCFSDPAMNSEWAQIINGDDTSTTFSTEGSCCQETVCGIGCPEEVPPPPKGFGIAIMSSIALYEIVGVLCFVFIKGKADNFFVAGRTLPIWIVTATLAASAIDSNAILGTAMLSYKYAFWDGAVLSIGLGLSLILNAIFFARKINDDLALTLPDVYAKRYGKVVEIMVSICTIISFICLLAGNLVGMGTIIGYFIKIPMQGAVWLSAGLIWSYTVAGGLFSVAATDIFQSAIGWSGCMVLAFYLIKNEEYSAPPVSIGFPGYVYPDESSCEMYEGVACTYNSTNCCYNEELWCPNGSGGGDCRLDNGAYPFGDLRKYDNQMTDSHSLSPFPNAIMFNWATIFVLGFGNLAALDFQARCMAAKTPKTATISCILAGCLTIMVGVPFAYLGAITRVYYGPDSARAHFETDSCHVILGLPTCGLWLPDSEAFVKLLSNEAPAFIGAWCLVGIVAASMSTASGAILAMGTVFSNNILRNLGAFTSCVSPSLINNKNLLLSSRLVTILFASISAFVATFYHSNHSLGATGYLLVVAFDVVLATAVVPLFGCFYTKKPSPLAALCSIIAGAFVRVFLEYTLPKDGFVILPFDGDEFLNYGPAASTAYPTFFDQPQEDTWDSAAEGQQCVQDRYNDWTGLDSLCAPIAAALVFITVQYLERNGPIFKFEEGGVMCKSTFLIISFV</sequence>